<gene>
    <name evidence="10" type="ORF">LCGC14_1114770</name>
</gene>
<dbReference type="InterPro" id="IPR035965">
    <property type="entry name" value="PAS-like_dom_sf"/>
</dbReference>
<evidence type="ECO:0000256" key="4">
    <source>
        <dbReference type="ARBA" id="ARBA00022679"/>
    </source>
</evidence>
<dbReference type="EMBL" id="LAZR01005115">
    <property type="protein sequence ID" value="KKN02730.1"/>
    <property type="molecule type" value="Genomic_DNA"/>
</dbReference>
<evidence type="ECO:0000256" key="6">
    <source>
        <dbReference type="SAM" id="Coils"/>
    </source>
</evidence>
<feature type="domain" description="PAS" evidence="8">
    <location>
        <begin position="135"/>
        <end position="205"/>
    </location>
</feature>
<keyword evidence="4" id="KW-0808">Transferase</keyword>
<dbReference type="InterPro" id="IPR036890">
    <property type="entry name" value="HATPase_C_sf"/>
</dbReference>
<dbReference type="InterPro" id="IPR001610">
    <property type="entry name" value="PAC"/>
</dbReference>
<organism evidence="10">
    <name type="scientific">marine sediment metagenome</name>
    <dbReference type="NCBI Taxonomy" id="412755"/>
    <lineage>
        <taxon>unclassified sequences</taxon>
        <taxon>metagenomes</taxon>
        <taxon>ecological metagenomes</taxon>
    </lineage>
</organism>
<feature type="domain" description="PAC" evidence="9">
    <location>
        <begin position="208"/>
        <end position="260"/>
    </location>
</feature>
<feature type="coiled-coil region" evidence="6">
    <location>
        <begin position="503"/>
        <end position="530"/>
    </location>
</feature>
<dbReference type="InterPro" id="IPR005467">
    <property type="entry name" value="His_kinase_dom"/>
</dbReference>
<dbReference type="Gene3D" id="3.30.565.10">
    <property type="entry name" value="Histidine kinase-like ATPase, C-terminal domain"/>
    <property type="match status" value="1"/>
</dbReference>
<evidence type="ECO:0000256" key="3">
    <source>
        <dbReference type="ARBA" id="ARBA00022553"/>
    </source>
</evidence>
<dbReference type="InterPro" id="IPR000014">
    <property type="entry name" value="PAS"/>
</dbReference>
<accession>A0A0F9M5N2</accession>
<reference evidence="10" key="1">
    <citation type="journal article" date="2015" name="Nature">
        <title>Complex archaea that bridge the gap between prokaryotes and eukaryotes.</title>
        <authorList>
            <person name="Spang A."/>
            <person name="Saw J.H."/>
            <person name="Jorgensen S.L."/>
            <person name="Zaremba-Niedzwiedzka K."/>
            <person name="Martijn J."/>
            <person name="Lind A.E."/>
            <person name="van Eijk R."/>
            <person name="Schleper C."/>
            <person name="Guy L."/>
            <person name="Ettema T.J."/>
        </authorList>
    </citation>
    <scope>NUCLEOTIDE SEQUENCE</scope>
</reference>
<dbReference type="PROSITE" id="PS50113">
    <property type="entry name" value="PAC"/>
    <property type="match status" value="4"/>
</dbReference>
<dbReference type="PROSITE" id="PS50109">
    <property type="entry name" value="HIS_KIN"/>
    <property type="match status" value="1"/>
</dbReference>
<dbReference type="Pfam" id="PF13426">
    <property type="entry name" value="PAS_9"/>
    <property type="match status" value="4"/>
</dbReference>
<feature type="domain" description="PAS" evidence="8">
    <location>
        <begin position="713"/>
        <end position="785"/>
    </location>
</feature>
<dbReference type="SUPFAM" id="SSF55785">
    <property type="entry name" value="PYP-like sensor domain (PAS domain)"/>
    <property type="match status" value="6"/>
</dbReference>
<comment type="caution">
    <text evidence="10">The sequence shown here is derived from an EMBL/GenBank/DDBJ whole genome shotgun (WGS) entry which is preliminary data.</text>
</comment>
<name>A0A0F9M5N2_9ZZZZ</name>
<dbReference type="Pfam" id="PF02518">
    <property type="entry name" value="HATPase_c"/>
    <property type="match status" value="1"/>
</dbReference>
<dbReference type="GO" id="GO:0004673">
    <property type="term" value="F:protein histidine kinase activity"/>
    <property type="evidence" value="ECO:0007669"/>
    <property type="project" value="UniProtKB-EC"/>
</dbReference>
<dbReference type="SUPFAM" id="SSF55874">
    <property type="entry name" value="ATPase domain of HSP90 chaperone/DNA topoisomerase II/histidine kinase"/>
    <property type="match status" value="1"/>
</dbReference>
<dbReference type="NCBIfam" id="TIGR00229">
    <property type="entry name" value="sensory_box"/>
    <property type="match status" value="4"/>
</dbReference>
<dbReference type="Pfam" id="PF13185">
    <property type="entry name" value="GAF_2"/>
    <property type="match status" value="1"/>
</dbReference>
<sequence length="1208" mass="139912">MSEKSIFESENLFKELFDNMSSGVAIYEVLNNGEDFLFKDFNKAGEKINNLKRNDIIGKKLTEIFPGVKDLGLFEVLQRVWKTGKAEIHPTSMYRDERIALWVQNYVFKLPSGNVVAMFDDITENKKIEKALETSVEEYRLLIENAQNAILYLGLDYKISSWNKTAEKIYGWEKSEAIGKTIDEIIPVEFIYETREEVEKVFFEKGVWKGEVIQYHKNGTPINILSSSIIIQDDNGNPKGMVTINHDITERIMAQQKLFDSELRFKSIFMESPNSITLYDSEGKLVDANKACLDLINIKDIEQIKGFDILDDPNMPRDIKTRILKGETVKFEVLYDFDKVEETLRAGRSGILYFDAIINPIYSEDRESVKYYLNQVSDITERRLGEKKLEESEERFRKIFEEGPLGMAIINFDDYSISKVNTMLCTMLGYTENELTDLKIQDITHPEDRDKNVELTEQIVRGDISFFTLEKRYFKKNNEILWGNLTSSIIRDKEGNALYGLGMIEDISERKNAEQKLKESEQNLKKSQKELLIRNQISKIFLTILDDKMYAEVLDIILKALKSQYGVFGYVDEDGSSVCPSMTRNIYDKCQMENKTIVFPRETWGGIWATSMIEKRTICSNGPFNFPKGHVLLTNTLVVPIILQDESLGHILVGNKEGGYNKEDIDLLESIADWTAPILHARLKHKIAEEKLRKLNEELELRVERRTKELEESQRDYRNFLQNFEGIAFHGDLDFNFTFIQGSFEQITGYKPDEILSGAIKWNQIMIPLDKEKFINNLKQIREIPNTHFQHEYQIKCKDNTMKWVNEIVRNISDESGKPFMVQGTIYDIAEQKKFDEILKESEEKFRSITEQSLMGIIIIQNREIKYVNEAFGIINEYSVQEMLDWPQNGFIKIVHPDDVEFVIEQAKKNQSGSKDVAIIYQSRIISKTGKTRWLESFSKTIIYHGGFADFITVIDITESKLAEQKLTESEEKFRKAYYQANLYRDVFAHDLNNILQNINSSAELSSLYLNNPEKLHTVKELNEITNEQVKRGQKLIDNVRKITEIDESEIQLDKVKIGRHLEKAIEILKTSYQMREINVQVNDNAKKKNVRANGLLLDVFENLLMNAVVHNENPKIEIFIDITMEDMENKKFIKMEFKDNGIGISDYRKKSIFEKGIRKDKRSKGMGLGLSLVKKIIDSYNGKIWVENNVKGDSSKGSNFIVLIPTA</sequence>
<dbReference type="PANTHER" id="PTHR43304:SF1">
    <property type="entry name" value="PAC DOMAIN-CONTAINING PROTEIN"/>
    <property type="match status" value="1"/>
</dbReference>
<evidence type="ECO:0000256" key="5">
    <source>
        <dbReference type="ARBA" id="ARBA00022777"/>
    </source>
</evidence>
<feature type="coiled-coil region" evidence="6">
    <location>
        <begin position="678"/>
        <end position="723"/>
    </location>
</feature>
<dbReference type="SMART" id="SM00086">
    <property type="entry name" value="PAC"/>
    <property type="match status" value="5"/>
</dbReference>
<dbReference type="EC" id="2.7.13.3" evidence="2"/>
<protein>
    <recommendedName>
        <fullName evidence="2">histidine kinase</fullName>
        <ecNumber evidence="2">2.7.13.3</ecNumber>
    </recommendedName>
</protein>
<evidence type="ECO:0000313" key="10">
    <source>
        <dbReference type="EMBL" id="KKN02730.1"/>
    </source>
</evidence>
<dbReference type="CDD" id="cd00130">
    <property type="entry name" value="PAS"/>
    <property type="match status" value="4"/>
</dbReference>
<dbReference type="SMART" id="SM00387">
    <property type="entry name" value="HATPase_c"/>
    <property type="match status" value="1"/>
</dbReference>
<feature type="domain" description="PAC" evidence="9">
    <location>
        <begin position="338"/>
        <end position="391"/>
    </location>
</feature>
<dbReference type="PROSITE" id="PS50112">
    <property type="entry name" value="PAS"/>
    <property type="match status" value="3"/>
</dbReference>
<dbReference type="SMART" id="SM00091">
    <property type="entry name" value="PAS"/>
    <property type="match status" value="6"/>
</dbReference>
<dbReference type="InterPro" id="IPR000700">
    <property type="entry name" value="PAS-assoc_C"/>
</dbReference>
<keyword evidence="5" id="KW-0418">Kinase</keyword>
<dbReference type="AlphaFoldDB" id="A0A0F9M5N2"/>
<dbReference type="InterPro" id="IPR003018">
    <property type="entry name" value="GAF"/>
</dbReference>
<evidence type="ECO:0000259" key="9">
    <source>
        <dbReference type="PROSITE" id="PS50113"/>
    </source>
</evidence>
<dbReference type="Gene3D" id="3.30.450.40">
    <property type="match status" value="1"/>
</dbReference>
<dbReference type="SUPFAM" id="SSF55781">
    <property type="entry name" value="GAF domain-like"/>
    <property type="match status" value="1"/>
</dbReference>
<evidence type="ECO:0000259" key="7">
    <source>
        <dbReference type="PROSITE" id="PS50109"/>
    </source>
</evidence>
<keyword evidence="3" id="KW-0597">Phosphoprotein</keyword>
<comment type="catalytic activity">
    <reaction evidence="1">
        <text>ATP + protein L-histidine = ADP + protein N-phospho-L-histidine.</text>
        <dbReference type="EC" id="2.7.13.3"/>
    </reaction>
</comment>
<dbReference type="InterPro" id="IPR004358">
    <property type="entry name" value="Sig_transdc_His_kin-like_C"/>
</dbReference>
<dbReference type="PANTHER" id="PTHR43304">
    <property type="entry name" value="PHYTOCHROME-LIKE PROTEIN CPH1"/>
    <property type="match status" value="1"/>
</dbReference>
<dbReference type="InterPro" id="IPR013655">
    <property type="entry name" value="PAS_fold_3"/>
</dbReference>
<feature type="domain" description="PAS" evidence="8">
    <location>
        <begin position="392"/>
        <end position="463"/>
    </location>
</feature>
<dbReference type="InterPro" id="IPR029016">
    <property type="entry name" value="GAF-like_dom_sf"/>
</dbReference>
<proteinExistence type="predicted"/>
<feature type="domain" description="PAC" evidence="9">
    <location>
        <begin position="467"/>
        <end position="519"/>
    </location>
</feature>
<dbReference type="CDD" id="cd00075">
    <property type="entry name" value="HATPase"/>
    <property type="match status" value="1"/>
</dbReference>
<keyword evidence="6" id="KW-0175">Coiled coil</keyword>
<feature type="domain" description="PAC" evidence="9">
    <location>
        <begin position="789"/>
        <end position="841"/>
    </location>
</feature>
<dbReference type="InterPro" id="IPR052162">
    <property type="entry name" value="Sensor_kinase/Photoreceptor"/>
</dbReference>
<dbReference type="InterPro" id="IPR003594">
    <property type="entry name" value="HATPase_dom"/>
</dbReference>
<evidence type="ECO:0000259" key="8">
    <source>
        <dbReference type="PROSITE" id="PS50112"/>
    </source>
</evidence>
<dbReference type="Pfam" id="PF08447">
    <property type="entry name" value="PAS_3"/>
    <property type="match status" value="2"/>
</dbReference>
<evidence type="ECO:0000256" key="1">
    <source>
        <dbReference type="ARBA" id="ARBA00000085"/>
    </source>
</evidence>
<dbReference type="PRINTS" id="PR00344">
    <property type="entry name" value="BCTRLSENSOR"/>
</dbReference>
<evidence type="ECO:0000256" key="2">
    <source>
        <dbReference type="ARBA" id="ARBA00012438"/>
    </source>
</evidence>
<dbReference type="Gene3D" id="3.30.450.20">
    <property type="entry name" value="PAS domain"/>
    <property type="match status" value="6"/>
</dbReference>
<feature type="domain" description="Histidine kinase" evidence="7">
    <location>
        <begin position="987"/>
        <end position="1208"/>
    </location>
</feature>